<organism evidence="2 3">
    <name type="scientific">Mizuhopecten yessoensis</name>
    <name type="common">Japanese scallop</name>
    <name type="synonym">Patinopecten yessoensis</name>
    <dbReference type="NCBI Taxonomy" id="6573"/>
    <lineage>
        <taxon>Eukaryota</taxon>
        <taxon>Metazoa</taxon>
        <taxon>Spiralia</taxon>
        <taxon>Lophotrochozoa</taxon>
        <taxon>Mollusca</taxon>
        <taxon>Bivalvia</taxon>
        <taxon>Autobranchia</taxon>
        <taxon>Pteriomorphia</taxon>
        <taxon>Pectinida</taxon>
        <taxon>Pectinoidea</taxon>
        <taxon>Pectinidae</taxon>
        <taxon>Mizuhopecten</taxon>
    </lineage>
</organism>
<name>A0A210QQC2_MIZYE</name>
<evidence type="ECO:0000256" key="1">
    <source>
        <dbReference type="SAM" id="SignalP"/>
    </source>
</evidence>
<proteinExistence type="predicted"/>
<keyword evidence="1" id="KW-0732">Signal</keyword>
<evidence type="ECO:0000313" key="2">
    <source>
        <dbReference type="EMBL" id="OWF50898.1"/>
    </source>
</evidence>
<accession>A0A210QQC2</accession>
<dbReference type="AlphaFoldDB" id="A0A210QQC2"/>
<reference evidence="2 3" key="1">
    <citation type="journal article" date="2017" name="Nat. Ecol. Evol.">
        <title>Scallop genome provides insights into evolution of bilaterian karyotype and development.</title>
        <authorList>
            <person name="Wang S."/>
            <person name="Zhang J."/>
            <person name="Jiao W."/>
            <person name="Li J."/>
            <person name="Xun X."/>
            <person name="Sun Y."/>
            <person name="Guo X."/>
            <person name="Huan P."/>
            <person name="Dong B."/>
            <person name="Zhang L."/>
            <person name="Hu X."/>
            <person name="Sun X."/>
            <person name="Wang J."/>
            <person name="Zhao C."/>
            <person name="Wang Y."/>
            <person name="Wang D."/>
            <person name="Huang X."/>
            <person name="Wang R."/>
            <person name="Lv J."/>
            <person name="Li Y."/>
            <person name="Zhang Z."/>
            <person name="Liu B."/>
            <person name="Lu W."/>
            <person name="Hui Y."/>
            <person name="Liang J."/>
            <person name="Zhou Z."/>
            <person name="Hou R."/>
            <person name="Li X."/>
            <person name="Liu Y."/>
            <person name="Li H."/>
            <person name="Ning X."/>
            <person name="Lin Y."/>
            <person name="Zhao L."/>
            <person name="Xing Q."/>
            <person name="Dou J."/>
            <person name="Li Y."/>
            <person name="Mao J."/>
            <person name="Guo H."/>
            <person name="Dou H."/>
            <person name="Li T."/>
            <person name="Mu C."/>
            <person name="Jiang W."/>
            <person name="Fu Q."/>
            <person name="Fu X."/>
            <person name="Miao Y."/>
            <person name="Liu J."/>
            <person name="Yu Q."/>
            <person name="Li R."/>
            <person name="Liao H."/>
            <person name="Li X."/>
            <person name="Kong Y."/>
            <person name="Jiang Z."/>
            <person name="Chourrout D."/>
            <person name="Li R."/>
            <person name="Bao Z."/>
        </authorList>
    </citation>
    <scope>NUCLEOTIDE SEQUENCE [LARGE SCALE GENOMIC DNA]</scope>
    <source>
        <strain evidence="2 3">PY_sf001</strain>
    </source>
</reference>
<sequence length="545" mass="55513">MMKSMVSLGLCFILLSIFTTTNGQPPFRTFPRRGPPPRFIRGFPGPPRFGAFNFMPPFRRPAFIGGNVFGPPLVGGPGIGGRPIFSQQGNAIFNGNPFVSPFSPVNVLNNGNVGFPTNTFIQGNGFANTGIPPNLGIGTTNTGNVGSTTNTIANLPFGTTNARPGGVVTQTSNTFGNVPFSPANAGTGGAIAQGVGPANSQFPTGIQGGFPATVNTGFTAPVNNVFPGPIPNTGFPGPIPNTGFPQPGFIGSVNTGFPGTIPNTGNVLPTPTNTIGGTNTLTGSGVTAGTFSNQFLLNNGVPALAQVNSLGTQVTSNVQPDGNQDNMVLAAGNSFANRFTLMGGDGAAPIGMMGGETGVGSFQDPTSGQTIAGNTLVNTGAGNTLVNTGAEFVVPVVDPVGASVPIQGTELSPDVAVIGTIGTTDTGAVDPNTLPATTVGSKCQATGCQGGQQCVFAGEYPCAMYLESLECRCQAGCRVRNFFIPEGQSRQTDSCGNVCSCAVYDDQLSTTINRDGSDIFYRGVKSTAIRPIGKDWSLCLTSVGV</sequence>
<evidence type="ECO:0000313" key="3">
    <source>
        <dbReference type="Proteomes" id="UP000242188"/>
    </source>
</evidence>
<feature type="signal peptide" evidence="1">
    <location>
        <begin position="1"/>
        <end position="23"/>
    </location>
</feature>
<gene>
    <name evidence="2" type="ORF">KP79_PYT00801</name>
</gene>
<keyword evidence="3" id="KW-1185">Reference proteome</keyword>
<feature type="chain" id="PRO_5013256335" evidence="1">
    <location>
        <begin position="24"/>
        <end position="545"/>
    </location>
</feature>
<protein>
    <submittedName>
        <fullName evidence="2">Uncharacterized protein</fullName>
    </submittedName>
</protein>
<dbReference type="OrthoDB" id="547031at2759"/>
<dbReference type="Proteomes" id="UP000242188">
    <property type="component" value="Unassembled WGS sequence"/>
</dbReference>
<comment type="caution">
    <text evidence="2">The sequence shown here is derived from an EMBL/GenBank/DDBJ whole genome shotgun (WGS) entry which is preliminary data.</text>
</comment>
<dbReference type="EMBL" id="NEDP02002419">
    <property type="protein sequence ID" value="OWF50898.1"/>
    <property type="molecule type" value="Genomic_DNA"/>
</dbReference>